<feature type="region of interest" description="Disordered" evidence="7">
    <location>
        <begin position="79"/>
        <end position="106"/>
    </location>
</feature>
<feature type="compositionally biased region" description="Basic and acidic residues" evidence="7">
    <location>
        <begin position="139"/>
        <end position="151"/>
    </location>
</feature>
<dbReference type="GO" id="GO:0051455">
    <property type="term" value="P:spindle attachment to meiosis I kinetochore"/>
    <property type="evidence" value="ECO:0007669"/>
    <property type="project" value="TreeGrafter"/>
</dbReference>
<feature type="domain" description="Mif2 N-terminal" evidence="9">
    <location>
        <begin position="3"/>
        <end position="41"/>
    </location>
</feature>
<evidence type="ECO:0000256" key="1">
    <source>
        <dbReference type="ARBA" id="ARBA00004123"/>
    </source>
</evidence>
<dbReference type="Gene3D" id="2.60.120.10">
    <property type="entry name" value="Jelly Rolls"/>
    <property type="match status" value="1"/>
</dbReference>
<feature type="compositionally biased region" description="Polar residues" evidence="7">
    <location>
        <begin position="81"/>
        <end position="101"/>
    </location>
</feature>
<dbReference type="InterPro" id="IPR014710">
    <property type="entry name" value="RmlC-like_jellyroll"/>
</dbReference>
<dbReference type="OMA" id="AKMFFVQ"/>
<dbReference type="GO" id="GO:0005634">
    <property type="term" value="C:nucleus"/>
    <property type="evidence" value="ECO:0007669"/>
    <property type="project" value="UniProtKB-SubCell"/>
</dbReference>
<evidence type="ECO:0000313" key="10">
    <source>
        <dbReference type="EMBL" id="CCK68331.1"/>
    </source>
</evidence>
<evidence type="ECO:0000313" key="11">
    <source>
        <dbReference type="Proteomes" id="UP000006310"/>
    </source>
</evidence>
<dbReference type="Pfam" id="PF11699">
    <property type="entry name" value="CENP-C_C"/>
    <property type="match status" value="1"/>
</dbReference>
<keyword evidence="3" id="KW-0238">DNA-binding</keyword>
<dbReference type="GO" id="GO:0051315">
    <property type="term" value="P:attachment of mitotic spindle microtubules to kinetochore"/>
    <property type="evidence" value="ECO:0007669"/>
    <property type="project" value="TreeGrafter"/>
</dbReference>
<gene>
    <name evidence="10" type="primary">KNAG0A06760</name>
    <name evidence="10" type="ordered locus">KNAG_0A06760</name>
</gene>
<dbReference type="GO" id="GO:0044877">
    <property type="term" value="F:protein-containing complex binding"/>
    <property type="evidence" value="ECO:0007669"/>
    <property type="project" value="EnsemblFungi"/>
</dbReference>
<dbReference type="GO" id="GO:0000776">
    <property type="term" value="C:kinetochore"/>
    <property type="evidence" value="ECO:0007669"/>
    <property type="project" value="InterPro"/>
</dbReference>
<feature type="region of interest" description="Disordered" evidence="7">
    <location>
        <begin position="533"/>
        <end position="560"/>
    </location>
</feature>
<feature type="compositionally biased region" description="Low complexity" evidence="7">
    <location>
        <begin position="208"/>
        <end position="218"/>
    </location>
</feature>
<comment type="subcellular location">
    <subcellularLocation>
        <location evidence="1">Nucleus</location>
    </subcellularLocation>
</comment>
<feature type="region of interest" description="Disordered" evidence="7">
    <location>
        <begin position="118"/>
        <end position="162"/>
    </location>
</feature>
<dbReference type="eggNOG" id="ENOG502S47H">
    <property type="taxonomic scope" value="Eukaryota"/>
</dbReference>
<evidence type="ECO:0000256" key="6">
    <source>
        <dbReference type="ARBA" id="ARBA00075033"/>
    </source>
</evidence>
<dbReference type="KEGG" id="kng:KNAG_0A06760"/>
<dbReference type="GO" id="GO:0051382">
    <property type="term" value="P:kinetochore assembly"/>
    <property type="evidence" value="ECO:0007669"/>
    <property type="project" value="EnsemblFungi"/>
</dbReference>
<dbReference type="FunFam" id="2.60.120.10:FF:000033">
    <property type="entry name" value="Centromere protein C 1"/>
    <property type="match status" value="1"/>
</dbReference>
<name>J7S418_HUIN7</name>
<sequence>MDYMNLGVRSRKTGIRAKDGIARDEYSMENVDEFFHDEDEENDRAVDKRAFTGPATGLLPLSPSVANVLSSPHIFSPAGKRSSTTRLLNSGPSAVYSSSRGPNARELDEFSTPMQLDGTEIQDTQQYDVQSARSSISSDRYKTSYELESRHSKATLSPIREHDVDNDNEYYVTSYMEDDAPELAQDAADLTLDNTTINTSDQGIPEVAASDTESSAAESSDEDGSFLGSNGERVDRDFHPHDDEMGENDSDDSSYMPSSDDEGSHSTRNTRKSDRVKVPPLDYWRNEKIVYKRRAREPVLDISKVITYEDGDDNPKNKTQKRTNQGNKATDDTSPRDQKLFPSLGNELDGITRKRPVGRPRKTPLIPPPNGAPLSRLSANTTTRGGWLKDGVLRGTIAGSKNEKIDDVIAYAPNVFQLERAKQTVSESYSLAITFDKHKDHFASGMLKLPPAGKRTLTESHNAFITFYLIKGVVEVTLGPNRFVTTPGCTFQVPSFNKYAFANKGSVEAQLFFVQVSVPETFDSQRDDRLEMSKISSHTGSSNTSSNSSTDLSSRPLRGN</sequence>
<evidence type="ECO:0000256" key="4">
    <source>
        <dbReference type="ARBA" id="ARBA00023242"/>
    </source>
</evidence>
<dbReference type="AlphaFoldDB" id="J7S418"/>
<dbReference type="PANTHER" id="PTHR16684:SF11">
    <property type="entry name" value="CENTROMERE PROTEIN C"/>
    <property type="match status" value="1"/>
</dbReference>
<dbReference type="Proteomes" id="UP000006310">
    <property type="component" value="Chromosome 1"/>
</dbReference>
<evidence type="ECO:0000256" key="2">
    <source>
        <dbReference type="ARBA" id="ARBA00010291"/>
    </source>
</evidence>
<dbReference type="RefSeq" id="XP_022462577.1">
    <property type="nucleotide sequence ID" value="XM_022611119.1"/>
</dbReference>
<feature type="compositionally biased region" description="Low complexity" evidence="7">
    <location>
        <begin position="533"/>
        <end position="554"/>
    </location>
</feature>
<feature type="compositionally biased region" description="Basic and acidic residues" evidence="7">
    <location>
        <begin position="329"/>
        <end position="339"/>
    </location>
</feature>
<organism evidence="10 11">
    <name type="scientific">Huiozyma naganishii (strain ATCC MYA-139 / BCRC 22969 / CBS 8797 / KCTC 17520 / NBRC 10181 / NCYC 3082 / Yp74L-3)</name>
    <name type="common">Yeast</name>
    <name type="synonym">Kazachstania naganishii</name>
    <dbReference type="NCBI Taxonomy" id="1071383"/>
    <lineage>
        <taxon>Eukaryota</taxon>
        <taxon>Fungi</taxon>
        <taxon>Dikarya</taxon>
        <taxon>Ascomycota</taxon>
        <taxon>Saccharomycotina</taxon>
        <taxon>Saccharomycetes</taxon>
        <taxon>Saccharomycetales</taxon>
        <taxon>Saccharomycetaceae</taxon>
        <taxon>Huiozyma</taxon>
    </lineage>
</organism>
<feature type="compositionally biased region" description="Basic and acidic residues" evidence="7">
    <location>
        <begin position="232"/>
        <end position="243"/>
    </location>
</feature>
<evidence type="ECO:0000259" key="8">
    <source>
        <dbReference type="Pfam" id="PF11699"/>
    </source>
</evidence>
<protein>
    <recommendedName>
        <fullName evidence="6">CENP-C homolog</fullName>
    </recommendedName>
</protein>
<feature type="domain" description="Mif2/CENP-C cupin" evidence="8">
    <location>
        <begin position="430"/>
        <end position="515"/>
    </location>
</feature>
<comment type="function">
    <text evidence="5">Component of the kinetochore, a multiprotein complex that assembles on centromeric DNA and attaches chromosomes to spindle microtubules, mediating chromosome segregation and sister chromatid segregation during meiosis and mitosis. Component of the inner kinetochore constitutive centromere-associated network (CCAN), which serves as a structural platform for outer kinetochore assembly.</text>
</comment>
<feature type="region of interest" description="Disordered" evidence="7">
    <location>
        <begin position="308"/>
        <end position="380"/>
    </location>
</feature>
<reference evidence="11" key="2">
    <citation type="submission" date="2012-08" db="EMBL/GenBank/DDBJ databases">
        <title>Genome sequence of Kazachstania naganishii.</title>
        <authorList>
            <person name="Gordon J.L."/>
            <person name="Armisen D."/>
            <person name="Proux-Wera E."/>
            <person name="OhEigeartaigh S.S."/>
            <person name="Byrne K.P."/>
            <person name="Wolfe K.H."/>
        </authorList>
    </citation>
    <scope>NUCLEOTIDE SEQUENCE [LARGE SCALE GENOMIC DNA]</scope>
    <source>
        <strain evidence="11">ATCC MYA-139 / BCRC 22969 / CBS 8797 / CCRC 22969 / KCTC 17520 / NBRC 10181 / NCYC 3082</strain>
    </source>
</reference>
<dbReference type="GO" id="GO:0019237">
    <property type="term" value="F:centromeric DNA binding"/>
    <property type="evidence" value="ECO:0007669"/>
    <property type="project" value="EnsemblFungi"/>
</dbReference>
<proteinExistence type="inferred from homology"/>
<feature type="compositionally biased region" description="Basic residues" evidence="7">
    <location>
        <begin position="353"/>
        <end position="362"/>
    </location>
</feature>
<dbReference type="InterPro" id="IPR028929">
    <property type="entry name" value="Mif2_N"/>
</dbReference>
<reference evidence="10 11" key="1">
    <citation type="journal article" date="2011" name="Proc. Natl. Acad. Sci. U.S.A.">
        <title>Evolutionary erosion of yeast sex chromosomes by mating-type switching accidents.</title>
        <authorList>
            <person name="Gordon J.L."/>
            <person name="Armisen D."/>
            <person name="Proux-Wera E."/>
            <person name="Oheigeartaigh S.S."/>
            <person name="Byrne K.P."/>
            <person name="Wolfe K.H."/>
        </authorList>
    </citation>
    <scope>NUCLEOTIDE SEQUENCE [LARGE SCALE GENOMIC DNA]</scope>
    <source>
        <strain evidence="11">ATCC MYA-139 / BCRC 22969 / CBS 8797 / CCRC 22969 / KCTC 17520 / NBRC 10181 / NCYC 3082</strain>
    </source>
</reference>
<keyword evidence="11" id="KW-1185">Reference proteome</keyword>
<dbReference type="EMBL" id="HE978314">
    <property type="protein sequence ID" value="CCK68331.1"/>
    <property type="molecule type" value="Genomic_DNA"/>
</dbReference>
<dbReference type="PANTHER" id="PTHR16684">
    <property type="entry name" value="CENTROMERE PROTEIN C"/>
    <property type="match status" value="1"/>
</dbReference>
<dbReference type="InterPro" id="IPR025974">
    <property type="entry name" value="Mif2/CENP-C_cupin"/>
</dbReference>
<dbReference type="HOGENOM" id="CLU_569984_0_0_1"/>
<dbReference type="InterPro" id="IPR011051">
    <property type="entry name" value="RmlC_Cupin_sf"/>
</dbReference>
<evidence type="ECO:0000256" key="5">
    <source>
        <dbReference type="ARBA" id="ARBA00057947"/>
    </source>
</evidence>
<dbReference type="STRING" id="1071383.J7S418"/>
<evidence type="ECO:0000256" key="3">
    <source>
        <dbReference type="ARBA" id="ARBA00023125"/>
    </source>
</evidence>
<feature type="region of interest" description="Disordered" evidence="7">
    <location>
        <begin position="195"/>
        <end position="274"/>
    </location>
</feature>
<comment type="similarity">
    <text evidence="2">Belongs to the CENP-C/MIF2 family.</text>
</comment>
<evidence type="ECO:0000256" key="7">
    <source>
        <dbReference type="SAM" id="MobiDB-lite"/>
    </source>
</evidence>
<accession>J7S418</accession>
<dbReference type="CDD" id="cd06993">
    <property type="entry name" value="cupin_CENP-C_C"/>
    <property type="match status" value="1"/>
</dbReference>
<dbReference type="InterPro" id="IPR028386">
    <property type="entry name" value="CENP-C/Mif2/cnp3"/>
</dbReference>
<keyword evidence="4" id="KW-0539">Nucleus</keyword>
<evidence type="ECO:0000259" key="9">
    <source>
        <dbReference type="Pfam" id="PF15624"/>
    </source>
</evidence>
<dbReference type="SUPFAM" id="SSF51182">
    <property type="entry name" value="RmlC-like cupins"/>
    <property type="match status" value="1"/>
</dbReference>
<feature type="compositionally biased region" description="Polar residues" evidence="7">
    <location>
        <begin position="121"/>
        <end position="138"/>
    </location>
</feature>
<dbReference type="GeneID" id="34523966"/>
<dbReference type="GO" id="GO:0007052">
    <property type="term" value="P:mitotic spindle organization"/>
    <property type="evidence" value="ECO:0007669"/>
    <property type="project" value="EnsemblFungi"/>
</dbReference>
<dbReference type="OrthoDB" id="1939643at2759"/>
<dbReference type="Pfam" id="PF15624">
    <property type="entry name" value="Mif2_N"/>
    <property type="match status" value="1"/>
</dbReference>